<evidence type="ECO:0000256" key="1">
    <source>
        <dbReference type="SAM" id="Phobius"/>
    </source>
</evidence>
<feature type="transmembrane region" description="Helical" evidence="1">
    <location>
        <begin position="7"/>
        <end position="29"/>
    </location>
</feature>
<sequence length="38" mass="4453">MISCPTIYSNVSCIVLYFPTIISFLLRIWSVFGFHRDL</sequence>
<accession>A0A0A8Y555</accession>
<name>A0A0A8Y555_ARUDO</name>
<keyword evidence="1" id="KW-1133">Transmembrane helix</keyword>
<dbReference type="AlphaFoldDB" id="A0A0A8Y555"/>
<keyword evidence="1" id="KW-0472">Membrane</keyword>
<organism evidence="2">
    <name type="scientific">Arundo donax</name>
    <name type="common">Giant reed</name>
    <name type="synonym">Donax arundinaceus</name>
    <dbReference type="NCBI Taxonomy" id="35708"/>
    <lineage>
        <taxon>Eukaryota</taxon>
        <taxon>Viridiplantae</taxon>
        <taxon>Streptophyta</taxon>
        <taxon>Embryophyta</taxon>
        <taxon>Tracheophyta</taxon>
        <taxon>Spermatophyta</taxon>
        <taxon>Magnoliopsida</taxon>
        <taxon>Liliopsida</taxon>
        <taxon>Poales</taxon>
        <taxon>Poaceae</taxon>
        <taxon>PACMAD clade</taxon>
        <taxon>Arundinoideae</taxon>
        <taxon>Arundineae</taxon>
        <taxon>Arundo</taxon>
    </lineage>
</organism>
<evidence type="ECO:0000313" key="2">
    <source>
        <dbReference type="EMBL" id="JAD20028.1"/>
    </source>
</evidence>
<dbReference type="EMBL" id="GBRH01277867">
    <property type="protein sequence ID" value="JAD20028.1"/>
    <property type="molecule type" value="Transcribed_RNA"/>
</dbReference>
<protein>
    <submittedName>
        <fullName evidence="2">Uncharacterized protein</fullName>
    </submittedName>
</protein>
<keyword evidence="1" id="KW-0812">Transmembrane</keyword>
<reference evidence="2" key="1">
    <citation type="submission" date="2014-09" db="EMBL/GenBank/DDBJ databases">
        <authorList>
            <person name="Magalhaes I.L.F."/>
            <person name="Oliveira U."/>
            <person name="Santos F.R."/>
            <person name="Vidigal T.H.D.A."/>
            <person name="Brescovit A.D."/>
            <person name="Santos A.J."/>
        </authorList>
    </citation>
    <scope>NUCLEOTIDE SEQUENCE</scope>
    <source>
        <tissue evidence="2">Shoot tissue taken approximately 20 cm above the soil surface</tissue>
    </source>
</reference>
<proteinExistence type="predicted"/>
<reference evidence="2" key="2">
    <citation type="journal article" date="2015" name="Data Brief">
        <title>Shoot transcriptome of the giant reed, Arundo donax.</title>
        <authorList>
            <person name="Barrero R.A."/>
            <person name="Guerrero F.D."/>
            <person name="Moolhuijzen P."/>
            <person name="Goolsby J.A."/>
            <person name="Tidwell J."/>
            <person name="Bellgard S.E."/>
            <person name="Bellgard M.I."/>
        </authorList>
    </citation>
    <scope>NUCLEOTIDE SEQUENCE</scope>
    <source>
        <tissue evidence="2">Shoot tissue taken approximately 20 cm above the soil surface</tissue>
    </source>
</reference>